<dbReference type="AlphaFoldDB" id="A0A9C6X4C1"/>
<name>A0A9C6X4C1_FRAOC</name>
<keyword evidence="1" id="KW-1185">Reference proteome</keyword>
<sequence length="332" mass="36879">MVFIWRLRAVTVTSQAEDKASNMFKALVLLGAVAFANTLHFSEGDTLGKNKLGEWAEGGDNHFYLTYRPKERRVREGFYLSPRTTADALADQWLPADAIAPEHTALYCRNGDYRVCLLFDNKGSIAGGQVSASIEDLNASGYPSDRKKQIYWFQNRLFGVDVYSSIVFFVSKKVLARGGRKMKRNTPTAPSPELLVVRPGSVGIVEAERRPVPLTESNMAASQYWTQGCRNGMGNHFCENMNSTVRCEGNRAYFVSTNPQNGRLAGIGVLVLGNVTDSRPWMEQQTSATLKITLPNSPSCVGENADKYGMFSLHYYFDAAPWNIKCAIEGQQ</sequence>
<protein>
    <submittedName>
        <fullName evidence="2">Uncharacterized protein LOC113212069 isoform X1</fullName>
    </submittedName>
</protein>
<evidence type="ECO:0000313" key="1">
    <source>
        <dbReference type="Proteomes" id="UP000504606"/>
    </source>
</evidence>
<accession>A0A9C6X4C1</accession>
<reference evidence="2" key="1">
    <citation type="submission" date="2025-08" db="UniProtKB">
        <authorList>
            <consortium name="RefSeq"/>
        </authorList>
    </citation>
    <scope>IDENTIFICATION</scope>
    <source>
        <tissue evidence="2">Whole organism</tissue>
    </source>
</reference>
<gene>
    <name evidence="2" type="primary">LOC113212069</name>
</gene>
<proteinExistence type="predicted"/>
<evidence type="ECO:0000313" key="2">
    <source>
        <dbReference type="RefSeq" id="XP_052128899.1"/>
    </source>
</evidence>
<organism evidence="1 2">
    <name type="scientific">Frankliniella occidentalis</name>
    <name type="common">Western flower thrips</name>
    <name type="synonym">Euthrips occidentalis</name>
    <dbReference type="NCBI Taxonomy" id="133901"/>
    <lineage>
        <taxon>Eukaryota</taxon>
        <taxon>Metazoa</taxon>
        <taxon>Ecdysozoa</taxon>
        <taxon>Arthropoda</taxon>
        <taxon>Hexapoda</taxon>
        <taxon>Insecta</taxon>
        <taxon>Pterygota</taxon>
        <taxon>Neoptera</taxon>
        <taxon>Paraneoptera</taxon>
        <taxon>Thysanoptera</taxon>
        <taxon>Terebrantia</taxon>
        <taxon>Thripoidea</taxon>
        <taxon>Thripidae</taxon>
        <taxon>Frankliniella</taxon>
    </lineage>
</organism>
<dbReference type="RefSeq" id="XP_052128899.1">
    <property type="nucleotide sequence ID" value="XM_052272939.1"/>
</dbReference>
<dbReference type="GeneID" id="113212069"/>
<dbReference type="Proteomes" id="UP000504606">
    <property type="component" value="Unplaced"/>
</dbReference>
<dbReference type="OrthoDB" id="7771330at2759"/>